<feature type="signal peptide" evidence="1">
    <location>
        <begin position="1"/>
        <end position="16"/>
    </location>
</feature>
<keyword evidence="3" id="KW-1185">Reference proteome</keyword>
<name>A0A0C3G081_PILCF</name>
<reference evidence="3" key="2">
    <citation type="submission" date="2015-01" db="EMBL/GenBank/DDBJ databases">
        <title>Evolutionary Origins and Diversification of the Mycorrhizal Mutualists.</title>
        <authorList>
            <consortium name="DOE Joint Genome Institute"/>
            <consortium name="Mycorrhizal Genomics Consortium"/>
            <person name="Kohler A."/>
            <person name="Kuo A."/>
            <person name="Nagy L.G."/>
            <person name="Floudas D."/>
            <person name="Copeland A."/>
            <person name="Barry K.W."/>
            <person name="Cichocki N."/>
            <person name="Veneault-Fourrey C."/>
            <person name="LaButti K."/>
            <person name="Lindquist E.A."/>
            <person name="Lipzen A."/>
            <person name="Lundell T."/>
            <person name="Morin E."/>
            <person name="Murat C."/>
            <person name="Riley R."/>
            <person name="Ohm R."/>
            <person name="Sun H."/>
            <person name="Tunlid A."/>
            <person name="Henrissat B."/>
            <person name="Grigoriev I.V."/>
            <person name="Hibbett D.S."/>
            <person name="Martin F."/>
        </authorList>
    </citation>
    <scope>NUCLEOTIDE SEQUENCE [LARGE SCALE GENOMIC DNA]</scope>
    <source>
        <strain evidence="3">F 1598</strain>
    </source>
</reference>
<evidence type="ECO:0008006" key="4">
    <source>
        <dbReference type="Google" id="ProtNLM"/>
    </source>
</evidence>
<dbReference type="EMBL" id="KN832989">
    <property type="protein sequence ID" value="KIM83991.1"/>
    <property type="molecule type" value="Genomic_DNA"/>
</dbReference>
<dbReference type="AlphaFoldDB" id="A0A0C3G081"/>
<dbReference type="HOGENOM" id="CLU_1949629_0_0_1"/>
<feature type="chain" id="PRO_5002174492" description="Secreted protein" evidence="1">
    <location>
        <begin position="17"/>
        <end position="129"/>
    </location>
</feature>
<evidence type="ECO:0000313" key="2">
    <source>
        <dbReference type="EMBL" id="KIM83991.1"/>
    </source>
</evidence>
<accession>A0A0C3G081</accession>
<dbReference type="Proteomes" id="UP000054166">
    <property type="component" value="Unassembled WGS sequence"/>
</dbReference>
<evidence type="ECO:0000256" key="1">
    <source>
        <dbReference type="SAM" id="SignalP"/>
    </source>
</evidence>
<gene>
    <name evidence="2" type="ORF">PILCRDRAFT_87904</name>
</gene>
<reference evidence="2 3" key="1">
    <citation type="submission" date="2014-04" db="EMBL/GenBank/DDBJ databases">
        <authorList>
            <consortium name="DOE Joint Genome Institute"/>
            <person name="Kuo A."/>
            <person name="Tarkka M."/>
            <person name="Buscot F."/>
            <person name="Kohler A."/>
            <person name="Nagy L.G."/>
            <person name="Floudas D."/>
            <person name="Copeland A."/>
            <person name="Barry K.W."/>
            <person name="Cichocki N."/>
            <person name="Veneault-Fourrey C."/>
            <person name="LaButti K."/>
            <person name="Lindquist E.A."/>
            <person name="Lipzen A."/>
            <person name="Lundell T."/>
            <person name="Morin E."/>
            <person name="Murat C."/>
            <person name="Sun H."/>
            <person name="Tunlid A."/>
            <person name="Henrissat B."/>
            <person name="Grigoriev I.V."/>
            <person name="Hibbett D.S."/>
            <person name="Martin F."/>
            <person name="Nordberg H.P."/>
            <person name="Cantor M.N."/>
            <person name="Hua S.X."/>
        </authorList>
    </citation>
    <scope>NUCLEOTIDE SEQUENCE [LARGE SCALE GENOMIC DNA]</scope>
    <source>
        <strain evidence="2 3">F 1598</strain>
    </source>
</reference>
<dbReference type="InParanoid" id="A0A0C3G081"/>
<sequence length="129" mass="14058">MVLLLLLLLLLHVLQALVLASAELLSPSLLVAMTWEVQMTRLRVSATVDVTEDVKIGRGAETGGGGGCGWRLADACEDERGLEHDVEGGFLGTDLGRALVDPDPEVEVEEAEEMKLMFVELEDLRWTRG</sequence>
<keyword evidence="1" id="KW-0732">Signal</keyword>
<organism evidence="2 3">
    <name type="scientific">Piloderma croceum (strain F 1598)</name>
    <dbReference type="NCBI Taxonomy" id="765440"/>
    <lineage>
        <taxon>Eukaryota</taxon>
        <taxon>Fungi</taxon>
        <taxon>Dikarya</taxon>
        <taxon>Basidiomycota</taxon>
        <taxon>Agaricomycotina</taxon>
        <taxon>Agaricomycetes</taxon>
        <taxon>Agaricomycetidae</taxon>
        <taxon>Atheliales</taxon>
        <taxon>Atheliaceae</taxon>
        <taxon>Piloderma</taxon>
    </lineage>
</organism>
<proteinExistence type="predicted"/>
<evidence type="ECO:0000313" key="3">
    <source>
        <dbReference type="Proteomes" id="UP000054166"/>
    </source>
</evidence>
<protein>
    <recommendedName>
        <fullName evidence="4">Secreted protein</fullName>
    </recommendedName>
</protein>